<organism evidence="3 4">
    <name type="scientific">Filobasidium floriforme</name>
    <dbReference type="NCBI Taxonomy" id="5210"/>
    <lineage>
        <taxon>Eukaryota</taxon>
        <taxon>Fungi</taxon>
        <taxon>Dikarya</taxon>
        <taxon>Basidiomycota</taxon>
        <taxon>Agaricomycotina</taxon>
        <taxon>Tremellomycetes</taxon>
        <taxon>Filobasidiales</taxon>
        <taxon>Filobasidiaceae</taxon>
        <taxon>Filobasidium</taxon>
    </lineage>
</organism>
<dbReference type="EMBL" id="JABELV010000256">
    <property type="protein sequence ID" value="KAG7527614.1"/>
    <property type="molecule type" value="Genomic_DNA"/>
</dbReference>
<evidence type="ECO:0000256" key="2">
    <source>
        <dbReference type="ARBA" id="ARBA00023002"/>
    </source>
</evidence>
<dbReference type="AlphaFoldDB" id="A0A8K0JE90"/>
<dbReference type="InterPro" id="IPR002347">
    <property type="entry name" value="SDR_fam"/>
</dbReference>
<accession>A0A8K0JE90</accession>
<evidence type="ECO:0000313" key="3">
    <source>
        <dbReference type="EMBL" id="KAG7527614.1"/>
    </source>
</evidence>
<dbReference type="Gene3D" id="3.40.50.720">
    <property type="entry name" value="NAD(P)-binding Rossmann-like Domain"/>
    <property type="match status" value="1"/>
</dbReference>
<name>A0A8K0JE90_9TREE</name>
<protein>
    <recommendedName>
        <fullName evidence="5">NAD(P)-binding protein</fullName>
    </recommendedName>
</protein>
<dbReference type="PRINTS" id="PR00081">
    <property type="entry name" value="GDHRDH"/>
</dbReference>
<gene>
    <name evidence="3" type="ORF">FFLO_06761</name>
</gene>
<sequence>MIDVGLEGVHVLVTGANGGIGLPTVKLFLEQGAYVTAVYNTTSADLDSDPVITLHKSKNTCRTISLDVTSEQAVERTFTELYNEDSSNKTGGWPALSCLVVNHGIFTTPSVPIWEMTMEQFERTQRINLFGPFLLIRAFLKGYKTHLSSTISPEGNHNQILIAPPNIVIIGSTSAEFGEAGHVDYSTSKSGLTHGLVKSVKNEIVKIHPKGRINSVSPGWVKTGMAEESLKDEETRWRATATTPMKKIASPLEVAYQVLVMSSDVLSGHTTGQIVMVAGGMEGRLLNPKP</sequence>
<reference evidence="3" key="1">
    <citation type="submission" date="2020-04" db="EMBL/GenBank/DDBJ databases">
        <title>Analysis of mating type loci in Filobasidium floriforme.</title>
        <authorList>
            <person name="Nowrousian M."/>
        </authorList>
    </citation>
    <scope>NUCLEOTIDE SEQUENCE</scope>
    <source>
        <strain evidence="3">CBS 6242</strain>
    </source>
</reference>
<dbReference type="PANTHER" id="PTHR24321">
    <property type="entry name" value="DEHYDROGENASES, SHORT CHAIN"/>
    <property type="match status" value="1"/>
</dbReference>
<dbReference type="InterPro" id="IPR036291">
    <property type="entry name" value="NAD(P)-bd_dom_sf"/>
</dbReference>
<keyword evidence="2" id="KW-0560">Oxidoreductase</keyword>
<keyword evidence="4" id="KW-1185">Reference proteome</keyword>
<dbReference type="CDD" id="cd05233">
    <property type="entry name" value="SDR_c"/>
    <property type="match status" value="1"/>
</dbReference>
<evidence type="ECO:0008006" key="5">
    <source>
        <dbReference type="Google" id="ProtNLM"/>
    </source>
</evidence>
<dbReference type="PANTHER" id="PTHR24321:SF8">
    <property type="entry name" value="ESTRADIOL 17-BETA-DEHYDROGENASE 8-RELATED"/>
    <property type="match status" value="1"/>
</dbReference>
<evidence type="ECO:0000313" key="4">
    <source>
        <dbReference type="Proteomes" id="UP000812966"/>
    </source>
</evidence>
<proteinExistence type="inferred from homology"/>
<evidence type="ECO:0000256" key="1">
    <source>
        <dbReference type="ARBA" id="ARBA00006484"/>
    </source>
</evidence>
<dbReference type="GO" id="GO:0016491">
    <property type="term" value="F:oxidoreductase activity"/>
    <property type="evidence" value="ECO:0007669"/>
    <property type="project" value="UniProtKB-KW"/>
</dbReference>
<comment type="caution">
    <text evidence="3">The sequence shown here is derived from an EMBL/GenBank/DDBJ whole genome shotgun (WGS) entry which is preliminary data.</text>
</comment>
<dbReference type="Proteomes" id="UP000812966">
    <property type="component" value="Unassembled WGS sequence"/>
</dbReference>
<dbReference type="SUPFAM" id="SSF51735">
    <property type="entry name" value="NAD(P)-binding Rossmann-fold domains"/>
    <property type="match status" value="1"/>
</dbReference>
<comment type="similarity">
    <text evidence="1">Belongs to the short-chain dehydrogenases/reductases (SDR) family.</text>
</comment>
<dbReference type="Pfam" id="PF13561">
    <property type="entry name" value="adh_short_C2"/>
    <property type="match status" value="1"/>
</dbReference>
<dbReference type="OrthoDB" id="10253736at2759"/>